<dbReference type="InterPro" id="IPR015443">
    <property type="entry name" value="Aldose_1-epimerase"/>
</dbReference>
<evidence type="ECO:0000313" key="10">
    <source>
        <dbReference type="Proteomes" id="UP000269374"/>
    </source>
</evidence>
<evidence type="ECO:0000256" key="7">
    <source>
        <dbReference type="PIRSR" id="PIRSR005096-2"/>
    </source>
</evidence>
<dbReference type="SUPFAM" id="SSF74650">
    <property type="entry name" value="Galactose mutarotase-like"/>
    <property type="match status" value="1"/>
</dbReference>
<dbReference type="GO" id="GO:0004034">
    <property type="term" value="F:aldose 1-epimerase activity"/>
    <property type="evidence" value="ECO:0007669"/>
    <property type="project" value="UniProtKB-EC"/>
</dbReference>
<evidence type="ECO:0000256" key="3">
    <source>
        <dbReference type="ARBA" id="ARBA00023235"/>
    </source>
</evidence>
<comment type="catalytic activity">
    <reaction evidence="5">
        <text>alpha-D-glucose = beta-D-glucose</text>
        <dbReference type="Rhea" id="RHEA:10264"/>
        <dbReference type="ChEBI" id="CHEBI:15903"/>
        <dbReference type="ChEBI" id="CHEBI:17925"/>
        <dbReference type="EC" id="5.1.3.3"/>
    </reaction>
</comment>
<dbReference type="InterPro" id="IPR008183">
    <property type="entry name" value="Aldose_1/G6P_1-epimerase"/>
</dbReference>
<organism evidence="9 10">
    <name type="scientific">Lactococcus allomyrinae</name>
    <dbReference type="NCBI Taxonomy" id="2419773"/>
    <lineage>
        <taxon>Bacteria</taxon>
        <taxon>Bacillati</taxon>
        <taxon>Bacillota</taxon>
        <taxon>Bacilli</taxon>
        <taxon>Lactobacillales</taxon>
        <taxon>Streptococcaceae</taxon>
        <taxon>Lactococcus</taxon>
    </lineage>
</organism>
<dbReference type="InterPro" id="IPR047215">
    <property type="entry name" value="Galactose_mutarotase-like"/>
</dbReference>
<dbReference type="PANTHER" id="PTHR10091">
    <property type="entry name" value="ALDOSE-1-EPIMERASE"/>
    <property type="match status" value="1"/>
</dbReference>
<protein>
    <recommendedName>
        <fullName evidence="5">Aldose 1-epimerase</fullName>
        <ecNumber evidence="5">5.1.3.3</ecNumber>
    </recommendedName>
</protein>
<keyword evidence="10" id="KW-1185">Reference proteome</keyword>
<dbReference type="GO" id="GO:0033499">
    <property type="term" value="P:galactose catabolic process via UDP-galactose, Leloir pathway"/>
    <property type="evidence" value="ECO:0007669"/>
    <property type="project" value="TreeGrafter"/>
</dbReference>
<evidence type="ECO:0000256" key="6">
    <source>
        <dbReference type="PIRSR" id="PIRSR005096-1"/>
    </source>
</evidence>
<dbReference type="GO" id="GO:0030246">
    <property type="term" value="F:carbohydrate binding"/>
    <property type="evidence" value="ECO:0007669"/>
    <property type="project" value="InterPro"/>
</dbReference>
<dbReference type="PIRSF" id="PIRSF005096">
    <property type="entry name" value="GALM"/>
    <property type="match status" value="1"/>
</dbReference>
<feature type="binding site" evidence="8">
    <location>
        <begin position="170"/>
        <end position="172"/>
    </location>
    <ligand>
        <name>beta-D-galactose</name>
        <dbReference type="ChEBI" id="CHEBI:27667"/>
    </ligand>
</feature>
<evidence type="ECO:0000256" key="5">
    <source>
        <dbReference type="PIRNR" id="PIRNR005096"/>
    </source>
</evidence>
<dbReference type="KEGG" id="lact:D7I46_07885"/>
<dbReference type="AlphaFoldDB" id="A0A387BJA5"/>
<dbReference type="Proteomes" id="UP000269374">
    <property type="component" value="Chromosome"/>
</dbReference>
<accession>A0A387BJA5</accession>
<keyword evidence="4 5" id="KW-0119">Carbohydrate metabolism</keyword>
<dbReference type="Gene3D" id="2.70.98.10">
    <property type="match status" value="1"/>
</dbReference>
<comment type="pathway">
    <text evidence="1 5">Carbohydrate metabolism; hexose metabolism.</text>
</comment>
<dbReference type="CDD" id="cd09019">
    <property type="entry name" value="galactose_mutarotase_like"/>
    <property type="match status" value="1"/>
</dbReference>
<dbReference type="UniPathway" id="UPA00242"/>
<proteinExistence type="inferred from homology"/>
<comment type="similarity">
    <text evidence="2 5">Belongs to the aldose epimerase family.</text>
</comment>
<evidence type="ECO:0000256" key="4">
    <source>
        <dbReference type="ARBA" id="ARBA00023277"/>
    </source>
</evidence>
<evidence type="ECO:0000313" key="9">
    <source>
        <dbReference type="EMBL" id="AYG01010.1"/>
    </source>
</evidence>
<feature type="active site" description="Proton donor" evidence="6">
    <location>
        <position position="170"/>
    </location>
</feature>
<dbReference type="EMBL" id="CP032627">
    <property type="protein sequence ID" value="AYG01010.1"/>
    <property type="molecule type" value="Genomic_DNA"/>
</dbReference>
<dbReference type="PANTHER" id="PTHR10091:SF0">
    <property type="entry name" value="GALACTOSE MUTAROTASE"/>
    <property type="match status" value="1"/>
</dbReference>
<keyword evidence="3 5" id="KW-0413">Isomerase</keyword>
<evidence type="ECO:0000256" key="1">
    <source>
        <dbReference type="ARBA" id="ARBA00005028"/>
    </source>
</evidence>
<sequence length="340" mass="37258">MKITTADFGLGAKLFTIENKMGMAISFTNFGARVVDWKVNGKSIILGFDSVQEYVEKDIFPGATVGRIAGRTKDGIVVINGKTIQLEQNDFPQAIHGGLNPTQSQLWQAETFEMKDTAGVKYFLKLKDGDGGYPGNLQFTVIHTFNELGEWKIEYFAVSDKDTVFNPTGHVYFNLNGDASIPLDNHRLQIAASRYVPLLDKTEVVRGEIADVTGTPFDFRADKLLSEAFASNDSQITLVDGIDHGFVLDEVSIDKVQARLSLDDLSISVYTNQPSIVIFTANFGDLGTIYRGKAEVNHGGMTFETQVAPGSPQIPELGDISLKAGNTYHAETIYKVNIGE</sequence>
<evidence type="ECO:0000256" key="8">
    <source>
        <dbReference type="PIRSR" id="PIRSR005096-3"/>
    </source>
</evidence>
<name>A0A387BJA5_9LACT</name>
<dbReference type="InterPro" id="IPR014718">
    <property type="entry name" value="GH-type_carb-bd"/>
</dbReference>
<dbReference type="GO" id="GO:0005737">
    <property type="term" value="C:cytoplasm"/>
    <property type="evidence" value="ECO:0007669"/>
    <property type="project" value="TreeGrafter"/>
</dbReference>
<dbReference type="EC" id="5.1.3.3" evidence="5"/>
<feature type="binding site" evidence="7">
    <location>
        <position position="243"/>
    </location>
    <ligand>
        <name>beta-D-galactose</name>
        <dbReference type="ChEBI" id="CHEBI:27667"/>
    </ligand>
</feature>
<dbReference type="OrthoDB" id="9779408at2"/>
<dbReference type="InterPro" id="IPR011013">
    <property type="entry name" value="Gal_mutarotase_sf_dom"/>
</dbReference>
<gene>
    <name evidence="9" type="ORF">D7I46_07885</name>
</gene>
<dbReference type="Pfam" id="PF01263">
    <property type="entry name" value="Aldose_epim"/>
    <property type="match status" value="1"/>
</dbReference>
<evidence type="ECO:0000256" key="2">
    <source>
        <dbReference type="ARBA" id="ARBA00006206"/>
    </source>
</evidence>
<dbReference type="RefSeq" id="WP_120772393.1">
    <property type="nucleotide sequence ID" value="NZ_CP032627.1"/>
</dbReference>
<feature type="active site" description="Proton acceptor" evidence="6">
    <location>
        <position position="304"/>
    </location>
</feature>
<dbReference type="GO" id="GO:0006006">
    <property type="term" value="P:glucose metabolic process"/>
    <property type="evidence" value="ECO:0007669"/>
    <property type="project" value="TreeGrafter"/>
</dbReference>
<reference evidence="9 10" key="1">
    <citation type="submission" date="2018-09" db="EMBL/GenBank/DDBJ databases">
        <title>Genome sequencing of strain 1JSPR-7.</title>
        <authorList>
            <person name="Heo J."/>
            <person name="Kim S.-J."/>
            <person name="Kwon S.-W."/>
        </authorList>
    </citation>
    <scope>NUCLEOTIDE SEQUENCE [LARGE SCALE GENOMIC DNA]</scope>
    <source>
        <strain evidence="9 10">1JSPR-7</strain>
    </source>
</reference>